<dbReference type="InterPro" id="IPR001915">
    <property type="entry name" value="Peptidase_M48"/>
</dbReference>
<evidence type="ECO:0000256" key="3">
    <source>
        <dbReference type="ARBA" id="ARBA00022801"/>
    </source>
</evidence>
<comment type="similarity">
    <text evidence="6">Belongs to the peptidase M48 family.</text>
</comment>
<reference evidence="9" key="1">
    <citation type="submission" date="2020-11" db="EMBL/GenBank/DDBJ databases">
        <authorList>
            <consortium name="DOE Joint Genome Institute"/>
            <person name="Ahrendt S."/>
            <person name="Riley R."/>
            <person name="Andreopoulos W."/>
            <person name="Labutti K."/>
            <person name="Pangilinan J."/>
            <person name="Ruiz-Duenas F.J."/>
            <person name="Barrasa J.M."/>
            <person name="Sanchez-Garcia M."/>
            <person name="Camarero S."/>
            <person name="Miyauchi S."/>
            <person name="Serrano A."/>
            <person name="Linde D."/>
            <person name="Babiker R."/>
            <person name="Drula E."/>
            <person name="Ayuso-Fernandez I."/>
            <person name="Pacheco R."/>
            <person name="Padilla G."/>
            <person name="Ferreira P."/>
            <person name="Barriuso J."/>
            <person name="Kellner H."/>
            <person name="Castanera R."/>
            <person name="Alfaro M."/>
            <person name="Ramirez L."/>
            <person name="Pisabarro A.G."/>
            <person name="Kuo A."/>
            <person name="Tritt A."/>
            <person name="Lipzen A."/>
            <person name="He G."/>
            <person name="Yan M."/>
            <person name="Ng V."/>
            <person name="Cullen D."/>
            <person name="Martin F."/>
            <person name="Rosso M.-N."/>
            <person name="Henrissat B."/>
            <person name="Hibbett D."/>
            <person name="Martinez A.T."/>
            <person name="Grigoriev I.V."/>
        </authorList>
    </citation>
    <scope>NUCLEOTIDE SEQUENCE</scope>
    <source>
        <strain evidence="9">CBS 506.95</strain>
    </source>
</reference>
<evidence type="ECO:0000256" key="1">
    <source>
        <dbReference type="ARBA" id="ARBA00022670"/>
    </source>
</evidence>
<dbReference type="GO" id="GO:0006515">
    <property type="term" value="P:protein quality control for misfolded or incompletely synthesized proteins"/>
    <property type="evidence" value="ECO:0007669"/>
    <property type="project" value="TreeGrafter"/>
</dbReference>
<accession>A0A9P6JLB0</accession>
<keyword evidence="2" id="KW-0479">Metal-binding</keyword>
<dbReference type="SUPFAM" id="SSF55486">
    <property type="entry name" value="Metalloproteases ('zincins'), catalytic domain"/>
    <property type="match status" value="1"/>
</dbReference>
<dbReference type="InterPro" id="IPR051156">
    <property type="entry name" value="Mito/Outer_Membr_Metalloprot"/>
</dbReference>
<keyword evidence="5 6" id="KW-0482">Metalloprotease</keyword>
<organism evidence="9 10">
    <name type="scientific">Crepidotus variabilis</name>
    <dbReference type="NCBI Taxonomy" id="179855"/>
    <lineage>
        <taxon>Eukaryota</taxon>
        <taxon>Fungi</taxon>
        <taxon>Dikarya</taxon>
        <taxon>Basidiomycota</taxon>
        <taxon>Agaricomycotina</taxon>
        <taxon>Agaricomycetes</taxon>
        <taxon>Agaricomycetidae</taxon>
        <taxon>Agaricales</taxon>
        <taxon>Agaricineae</taxon>
        <taxon>Crepidotaceae</taxon>
        <taxon>Crepidotus</taxon>
    </lineage>
</organism>
<keyword evidence="1 6" id="KW-0645">Protease</keyword>
<gene>
    <name evidence="9" type="ORF">CPB83DRAFT_861034</name>
</gene>
<evidence type="ECO:0000256" key="6">
    <source>
        <dbReference type="RuleBase" id="RU003983"/>
    </source>
</evidence>
<dbReference type="GO" id="GO:0005743">
    <property type="term" value="C:mitochondrial inner membrane"/>
    <property type="evidence" value="ECO:0007669"/>
    <property type="project" value="TreeGrafter"/>
</dbReference>
<keyword evidence="3 6" id="KW-0378">Hydrolase</keyword>
<dbReference type="OrthoDB" id="7464992at2759"/>
<dbReference type="Pfam" id="PF01435">
    <property type="entry name" value="Peptidase_M48"/>
    <property type="match status" value="1"/>
</dbReference>
<dbReference type="EMBL" id="MU157897">
    <property type="protein sequence ID" value="KAF9524509.1"/>
    <property type="molecule type" value="Genomic_DNA"/>
</dbReference>
<evidence type="ECO:0000256" key="4">
    <source>
        <dbReference type="ARBA" id="ARBA00022833"/>
    </source>
</evidence>
<evidence type="ECO:0000256" key="7">
    <source>
        <dbReference type="SAM" id="MobiDB-lite"/>
    </source>
</evidence>
<comment type="cofactor">
    <cofactor evidence="6">
        <name>Zn(2+)</name>
        <dbReference type="ChEBI" id="CHEBI:29105"/>
    </cofactor>
    <text evidence="6">Binds 1 zinc ion per subunit.</text>
</comment>
<dbReference type="CDD" id="cd07331">
    <property type="entry name" value="M48C_Oma1_like"/>
    <property type="match status" value="1"/>
</dbReference>
<feature type="domain" description="Peptidase M48" evidence="8">
    <location>
        <begin position="186"/>
        <end position="345"/>
    </location>
</feature>
<sequence>MFRALRSFPRSSTLVASVFRAGTRHTACLPRRFSTSTWGSGTKEQQNSSQGWIRRPITRIRRQLGAVIAVGGLIYYVAHLEQVPDTGRWRFMNTSTTEEAKVGQDYRRQVRDELEDLILPPDHPTTRHVHAVASRILRASNLGRIRGEHKPEEPSSVGLFKDSQGNSRNPDADVGAAEDPGLSYGPQKEWDVIVVNDRKTVNAYASPGLIVIYTGILPVCHDEAGLAAVIGHEIGHIVARHTAERLSTSSLFLGFTAVLALVGLDLGISYLLTTYALDLPNSRKQECEADVLGLRLISRACYDPIAMSQMLGRLAKAEANQEAHVNLDFLHTHPSSESRARLMEKRLHQGQAIFDRNPDCLKIKEQLEEFKKAPKKLRLSERGLVYE</sequence>
<protein>
    <submittedName>
        <fullName evidence="9">Peptidase family M48-domain-containing protein</fullName>
    </submittedName>
</protein>
<dbReference type="Gene3D" id="3.30.2010.10">
    <property type="entry name" value="Metalloproteases ('zincins'), catalytic domain"/>
    <property type="match status" value="1"/>
</dbReference>
<dbReference type="GO" id="GO:0034982">
    <property type="term" value="P:mitochondrial protein processing"/>
    <property type="evidence" value="ECO:0007669"/>
    <property type="project" value="TreeGrafter"/>
</dbReference>
<evidence type="ECO:0000256" key="2">
    <source>
        <dbReference type="ARBA" id="ARBA00022723"/>
    </source>
</evidence>
<comment type="caution">
    <text evidence="9">The sequence shown here is derived from an EMBL/GenBank/DDBJ whole genome shotgun (WGS) entry which is preliminary data.</text>
</comment>
<evidence type="ECO:0000256" key="5">
    <source>
        <dbReference type="ARBA" id="ARBA00023049"/>
    </source>
</evidence>
<keyword evidence="10" id="KW-1185">Reference proteome</keyword>
<evidence type="ECO:0000259" key="8">
    <source>
        <dbReference type="Pfam" id="PF01435"/>
    </source>
</evidence>
<keyword evidence="4 6" id="KW-0862">Zinc</keyword>
<name>A0A9P6JLB0_9AGAR</name>
<dbReference type="PANTHER" id="PTHR22726">
    <property type="entry name" value="METALLOENDOPEPTIDASE OMA1"/>
    <property type="match status" value="1"/>
</dbReference>
<proteinExistence type="inferred from homology"/>
<dbReference type="GO" id="GO:0046872">
    <property type="term" value="F:metal ion binding"/>
    <property type="evidence" value="ECO:0007669"/>
    <property type="project" value="UniProtKB-KW"/>
</dbReference>
<dbReference type="PANTHER" id="PTHR22726:SF1">
    <property type="entry name" value="METALLOENDOPEPTIDASE OMA1, MITOCHONDRIAL"/>
    <property type="match status" value="1"/>
</dbReference>
<feature type="region of interest" description="Disordered" evidence="7">
    <location>
        <begin position="143"/>
        <end position="182"/>
    </location>
</feature>
<dbReference type="GO" id="GO:0004222">
    <property type="term" value="F:metalloendopeptidase activity"/>
    <property type="evidence" value="ECO:0007669"/>
    <property type="project" value="InterPro"/>
</dbReference>
<dbReference type="Proteomes" id="UP000807306">
    <property type="component" value="Unassembled WGS sequence"/>
</dbReference>
<evidence type="ECO:0000313" key="10">
    <source>
        <dbReference type="Proteomes" id="UP000807306"/>
    </source>
</evidence>
<dbReference type="AlphaFoldDB" id="A0A9P6JLB0"/>
<evidence type="ECO:0000313" key="9">
    <source>
        <dbReference type="EMBL" id="KAF9524509.1"/>
    </source>
</evidence>